<keyword evidence="3" id="KW-1185">Reference proteome</keyword>
<name>A0A5D0NZI4_9ACTN</name>
<dbReference type="Proteomes" id="UP000323380">
    <property type="component" value="Unassembled WGS sequence"/>
</dbReference>
<evidence type="ECO:0000259" key="1">
    <source>
        <dbReference type="Pfam" id="PF04149"/>
    </source>
</evidence>
<feature type="domain" description="DUF397" evidence="1">
    <location>
        <begin position="6"/>
        <end position="59"/>
    </location>
</feature>
<evidence type="ECO:0000313" key="3">
    <source>
        <dbReference type="Proteomes" id="UP000323380"/>
    </source>
</evidence>
<protein>
    <submittedName>
        <fullName evidence="2">DUF397 domain-containing protein</fullName>
    </submittedName>
</protein>
<dbReference type="RefSeq" id="WP_067892527.1">
    <property type="nucleotide sequence ID" value="NZ_VSFG01000001.1"/>
</dbReference>
<sequence>MDLRSLTWRKARRSTENGGDCVEVAAVSDTILIRDSNNPNGPKLLMSRNDLRRLTATLKNQ</sequence>
<reference evidence="2 3" key="1">
    <citation type="submission" date="2019-08" db="EMBL/GenBank/DDBJ databases">
        <title>Actinomadura sp. nov. CYP1-5 isolated from mountain soil.</title>
        <authorList>
            <person name="Songsumanus A."/>
            <person name="Kuncharoen N."/>
            <person name="Kudo T."/>
            <person name="Yuki M."/>
            <person name="Igarashi Y."/>
            <person name="Tanasupawat S."/>
        </authorList>
    </citation>
    <scope>NUCLEOTIDE SEQUENCE [LARGE SCALE GENOMIC DNA]</scope>
    <source>
        <strain evidence="2 3">JCM 14158</strain>
    </source>
</reference>
<dbReference type="AlphaFoldDB" id="A0A5D0NZI4"/>
<organism evidence="2 3">
    <name type="scientific">Actinomadura chibensis</name>
    <dbReference type="NCBI Taxonomy" id="392828"/>
    <lineage>
        <taxon>Bacteria</taxon>
        <taxon>Bacillati</taxon>
        <taxon>Actinomycetota</taxon>
        <taxon>Actinomycetes</taxon>
        <taxon>Streptosporangiales</taxon>
        <taxon>Thermomonosporaceae</taxon>
        <taxon>Actinomadura</taxon>
    </lineage>
</organism>
<dbReference type="STRING" id="1220554.GCA_001552135_03588"/>
<dbReference type="InterPro" id="IPR007278">
    <property type="entry name" value="DUF397"/>
</dbReference>
<evidence type="ECO:0000313" key="2">
    <source>
        <dbReference type="EMBL" id="TYB49554.1"/>
    </source>
</evidence>
<dbReference type="Pfam" id="PF04149">
    <property type="entry name" value="DUF397"/>
    <property type="match status" value="1"/>
</dbReference>
<dbReference type="EMBL" id="VSFG01000001">
    <property type="protein sequence ID" value="TYB49554.1"/>
    <property type="molecule type" value="Genomic_DNA"/>
</dbReference>
<gene>
    <name evidence="2" type="ORF">FXF69_10900</name>
</gene>
<accession>A0A5D0NZI4</accession>
<proteinExistence type="predicted"/>
<comment type="caution">
    <text evidence="2">The sequence shown here is derived from an EMBL/GenBank/DDBJ whole genome shotgun (WGS) entry which is preliminary data.</text>
</comment>